<evidence type="ECO:0000256" key="2">
    <source>
        <dbReference type="ARBA" id="ARBA00005520"/>
    </source>
</evidence>
<dbReference type="AlphaFoldDB" id="A0A3N0UVH7"/>
<protein>
    <recommendedName>
        <fullName evidence="11">GTP cyclohydrolase-2</fullName>
        <ecNumber evidence="11">3.5.4.25</ecNumber>
    </recommendedName>
    <alternativeName>
        <fullName evidence="11">GTP cyclohydrolase II</fullName>
    </alternativeName>
</protein>
<evidence type="ECO:0000256" key="9">
    <source>
        <dbReference type="ARBA" id="ARBA00043932"/>
    </source>
</evidence>
<dbReference type="PANTHER" id="PTHR21327:SF18">
    <property type="entry name" value="3,4-DIHYDROXY-2-BUTANONE 4-PHOSPHATE SYNTHASE"/>
    <property type="match status" value="1"/>
</dbReference>
<gene>
    <name evidence="11 13" type="primary">ribA</name>
    <name evidence="13" type="ORF">ED236_11205</name>
</gene>
<name>A0A3N0UVH7_9PROT</name>
<accession>A0A3N0UVH7</accession>
<dbReference type="EC" id="3.5.4.25" evidence="11"/>
<dbReference type="RefSeq" id="WP_123238077.1">
    <property type="nucleotide sequence ID" value="NZ_RJVP01000007.1"/>
</dbReference>
<dbReference type="EMBL" id="RJVP01000007">
    <property type="protein sequence ID" value="ROH84485.1"/>
    <property type="molecule type" value="Genomic_DNA"/>
</dbReference>
<evidence type="ECO:0000256" key="5">
    <source>
        <dbReference type="ARBA" id="ARBA00022741"/>
    </source>
</evidence>
<evidence type="ECO:0000256" key="1">
    <source>
        <dbReference type="ARBA" id="ARBA00004853"/>
    </source>
</evidence>
<evidence type="ECO:0000256" key="8">
    <source>
        <dbReference type="ARBA" id="ARBA00023134"/>
    </source>
</evidence>
<dbReference type="GO" id="GO:0008686">
    <property type="term" value="F:3,4-dihydroxy-2-butanone-4-phosphate synthase activity"/>
    <property type="evidence" value="ECO:0007669"/>
    <property type="project" value="TreeGrafter"/>
</dbReference>
<dbReference type="NCBIfam" id="NF001591">
    <property type="entry name" value="PRK00393.1"/>
    <property type="match status" value="1"/>
</dbReference>
<keyword evidence="5 11" id="KW-0547">Nucleotide-binding</keyword>
<dbReference type="UniPathway" id="UPA00275">
    <property type="reaction ID" value="UER00400"/>
</dbReference>
<dbReference type="GO" id="GO:0009231">
    <property type="term" value="P:riboflavin biosynthetic process"/>
    <property type="evidence" value="ECO:0007669"/>
    <property type="project" value="UniProtKB-UniRule"/>
</dbReference>
<dbReference type="HAMAP" id="MF_00179">
    <property type="entry name" value="RibA"/>
    <property type="match status" value="1"/>
</dbReference>
<dbReference type="Pfam" id="PF00925">
    <property type="entry name" value="GTP_cyclohydro2"/>
    <property type="match status" value="1"/>
</dbReference>
<keyword evidence="6 11" id="KW-0378">Hydrolase</keyword>
<feature type="binding site" evidence="11">
    <location>
        <position position="73"/>
    </location>
    <ligand>
        <name>Zn(2+)</name>
        <dbReference type="ChEBI" id="CHEBI:29105"/>
        <note>catalytic</note>
    </ligand>
</feature>
<evidence type="ECO:0000256" key="3">
    <source>
        <dbReference type="ARBA" id="ARBA00022619"/>
    </source>
</evidence>
<keyword evidence="7 11" id="KW-0862">Zinc</keyword>
<evidence type="ECO:0000256" key="10">
    <source>
        <dbReference type="ARBA" id="ARBA00049295"/>
    </source>
</evidence>
<keyword evidence="3 11" id="KW-0686">Riboflavin biosynthesis</keyword>
<comment type="pathway">
    <text evidence="1 11">Cofactor biosynthesis; riboflavin biosynthesis; 5-amino-6-(D-ribitylamino)uracil from GTP: step 1/4.</text>
</comment>
<feature type="binding site" evidence="11">
    <location>
        <position position="84"/>
    </location>
    <ligand>
        <name>Zn(2+)</name>
        <dbReference type="ChEBI" id="CHEBI:29105"/>
        <note>catalytic</note>
    </ligand>
</feature>
<dbReference type="FunFam" id="3.40.50.10990:FF:000001">
    <property type="entry name" value="Riboflavin biosynthesis protein RibBA"/>
    <property type="match status" value="1"/>
</dbReference>
<feature type="binding site" evidence="11">
    <location>
        <begin position="112"/>
        <end position="114"/>
    </location>
    <ligand>
        <name>GTP</name>
        <dbReference type="ChEBI" id="CHEBI:37565"/>
    </ligand>
</feature>
<feature type="binding site" evidence="11">
    <location>
        <position position="169"/>
    </location>
    <ligand>
        <name>GTP</name>
        <dbReference type="ChEBI" id="CHEBI:37565"/>
    </ligand>
</feature>
<comment type="caution">
    <text evidence="13">The sequence shown here is derived from an EMBL/GenBank/DDBJ whole genome shotgun (WGS) entry which is preliminary data.</text>
</comment>
<feature type="binding site" evidence="11">
    <location>
        <position position="134"/>
    </location>
    <ligand>
        <name>GTP</name>
        <dbReference type="ChEBI" id="CHEBI:37565"/>
    </ligand>
</feature>
<keyword evidence="4 11" id="KW-0479">Metal-binding</keyword>
<keyword evidence="8 11" id="KW-0342">GTP-binding</keyword>
<dbReference type="InterPro" id="IPR000926">
    <property type="entry name" value="RibA"/>
</dbReference>
<feature type="domain" description="GTP cyclohydrolase II" evidence="12">
    <location>
        <begin position="25"/>
        <end position="190"/>
    </location>
</feature>
<dbReference type="NCBIfam" id="TIGR00505">
    <property type="entry name" value="ribA"/>
    <property type="match status" value="1"/>
</dbReference>
<dbReference type="SUPFAM" id="SSF142695">
    <property type="entry name" value="RibA-like"/>
    <property type="match status" value="1"/>
</dbReference>
<dbReference type="PANTHER" id="PTHR21327">
    <property type="entry name" value="GTP CYCLOHYDROLASE II-RELATED"/>
    <property type="match status" value="1"/>
</dbReference>
<comment type="cofactor">
    <cofactor evidence="11">
        <name>Zn(2+)</name>
        <dbReference type="ChEBI" id="CHEBI:29105"/>
    </cofactor>
    <text evidence="11">Binds 1 zinc ion per subunit.</text>
</comment>
<feature type="active site" description="Nucleophile" evidence="11">
    <location>
        <position position="148"/>
    </location>
</feature>
<evidence type="ECO:0000313" key="14">
    <source>
        <dbReference type="Proteomes" id="UP000275137"/>
    </source>
</evidence>
<evidence type="ECO:0000256" key="4">
    <source>
        <dbReference type="ARBA" id="ARBA00022723"/>
    </source>
</evidence>
<dbReference type="GO" id="GO:0005525">
    <property type="term" value="F:GTP binding"/>
    <property type="evidence" value="ECO:0007669"/>
    <property type="project" value="UniProtKB-KW"/>
</dbReference>
<feature type="active site" description="Proton acceptor" evidence="11">
    <location>
        <position position="146"/>
    </location>
</feature>
<dbReference type="GO" id="GO:0008270">
    <property type="term" value="F:zinc ion binding"/>
    <property type="evidence" value="ECO:0007669"/>
    <property type="project" value="UniProtKB-UniRule"/>
</dbReference>
<organism evidence="13 14">
    <name type="scientific">Pseudomethylobacillus aquaticus</name>
    <dbReference type="NCBI Taxonomy" id="2676064"/>
    <lineage>
        <taxon>Bacteria</taxon>
        <taxon>Pseudomonadati</taxon>
        <taxon>Pseudomonadota</taxon>
        <taxon>Betaproteobacteria</taxon>
        <taxon>Nitrosomonadales</taxon>
        <taxon>Methylophilaceae</taxon>
        <taxon>Pseudomethylobacillus</taxon>
    </lineage>
</organism>
<comment type="function">
    <text evidence="9 11">Catalyzes the conversion of GTP to 2,5-diamino-6-ribosylamino-4(3H)-pyrimidinone 5'-phosphate (DARP), formate and pyrophosphate.</text>
</comment>
<feature type="binding site" evidence="11">
    <location>
        <begin position="68"/>
        <end position="72"/>
    </location>
    <ligand>
        <name>GTP</name>
        <dbReference type="ChEBI" id="CHEBI:37565"/>
    </ligand>
</feature>
<feature type="binding site" evidence="11">
    <location>
        <position position="86"/>
    </location>
    <ligand>
        <name>Zn(2+)</name>
        <dbReference type="ChEBI" id="CHEBI:29105"/>
        <note>catalytic</note>
    </ligand>
</feature>
<keyword evidence="14" id="KW-1185">Reference proteome</keyword>
<feature type="binding site" evidence="11">
    <location>
        <position position="89"/>
    </location>
    <ligand>
        <name>GTP</name>
        <dbReference type="ChEBI" id="CHEBI:37565"/>
    </ligand>
</feature>
<comment type="similarity">
    <text evidence="11">Belongs to the GTP cyclohydrolase II family.</text>
</comment>
<dbReference type="InterPro" id="IPR032677">
    <property type="entry name" value="GTP_cyclohydro_II"/>
</dbReference>
<dbReference type="Gene3D" id="3.40.50.10990">
    <property type="entry name" value="GTP cyclohydrolase II"/>
    <property type="match status" value="1"/>
</dbReference>
<proteinExistence type="inferred from homology"/>
<dbReference type="Proteomes" id="UP000275137">
    <property type="component" value="Unassembled WGS sequence"/>
</dbReference>
<dbReference type="GO" id="GO:0003935">
    <property type="term" value="F:GTP cyclohydrolase II activity"/>
    <property type="evidence" value="ECO:0007669"/>
    <property type="project" value="UniProtKB-UniRule"/>
</dbReference>
<evidence type="ECO:0000256" key="7">
    <source>
        <dbReference type="ARBA" id="ARBA00022833"/>
    </source>
</evidence>
<evidence type="ECO:0000256" key="11">
    <source>
        <dbReference type="HAMAP-Rule" id="MF_00179"/>
    </source>
</evidence>
<dbReference type="InterPro" id="IPR036144">
    <property type="entry name" value="RibA-like_sf"/>
</dbReference>
<evidence type="ECO:0000259" key="12">
    <source>
        <dbReference type="Pfam" id="PF00925"/>
    </source>
</evidence>
<evidence type="ECO:0000313" key="13">
    <source>
        <dbReference type="EMBL" id="ROH84485.1"/>
    </source>
</evidence>
<comment type="catalytic activity">
    <reaction evidence="10 11">
        <text>GTP + 4 H2O = 2,5-diamino-6-hydroxy-4-(5-phosphoribosylamino)-pyrimidine + formate + 2 phosphate + 3 H(+)</text>
        <dbReference type="Rhea" id="RHEA:23704"/>
        <dbReference type="ChEBI" id="CHEBI:15377"/>
        <dbReference type="ChEBI" id="CHEBI:15378"/>
        <dbReference type="ChEBI" id="CHEBI:15740"/>
        <dbReference type="ChEBI" id="CHEBI:37565"/>
        <dbReference type="ChEBI" id="CHEBI:43474"/>
        <dbReference type="ChEBI" id="CHEBI:58614"/>
        <dbReference type="EC" id="3.5.4.25"/>
    </reaction>
</comment>
<comment type="similarity">
    <text evidence="2">In the N-terminal section; belongs to the DHBP synthase family.</text>
</comment>
<dbReference type="CDD" id="cd00641">
    <property type="entry name" value="GTP_cyclohydro2"/>
    <property type="match status" value="1"/>
</dbReference>
<sequence length="221" mass="24244">MRYVEQEQAALVEAAYQRAGCIAKVATSALPTAVGEFAIHVYQELETGLEHVALVKGDITHGQDVLTRVHSECMTGDIFGSQRCDCGEQLHLAQQRIQTEGTGVLIYLRGHEGRGIGLSNKIRAYALQDHGLDTVEANLALGLPVDQRSFAIAAEMLKCLKVCSIRLMSNNPDKNSSLQRHGVSVNAIVPLRIPANANNRKYLETKASKLGHLFNWPVFRV</sequence>
<evidence type="ECO:0000256" key="6">
    <source>
        <dbReference type="ARBA" id="ARBA00022801"/>
    </source>
</evidence>
<feature type="binding site" evidence="11">
    <location>
        <position position="174"/>
    </location>
    <ligand>
        <name>GTP</name>
        <dbReference type="ChEBI" id="CHEBI:37565"/>
    </ligand>
</feature>
<reference evidence="13 14" key="1">
    <citation type="submission" date="2018-10" db="EMBL/GenBank/DDBJ databases">
        <authorList>
            <person name="Chen W.-M."/>
        </authorList>
    </citation>
    <scope>NUCLEOTIDE SEQUENCE [LARGE SCALE GENOMIC DNA]</scope>
    <source>
        <strain evidence="13 14">H-5</strain>
    </source>
</reference>